<feature type="region of interest" description="Disordered" evidence="1">
    <location>
        <begin position="347"/>
        <end position="376"/>
    </location>
</feature>
<feature type="region of interest" description="Disordered" evidence="1">
    <location>
        <begin position="234"/>
        <end position="297"/>
    </location>
</feature>
<comment type="caution">
    <text evidence="2">The sequence shown here is derived from an EMBL/GenBank/DDBJ whole genome shotgun (WGS) entry which is preliminary data.</text>
</comment>
<name>A0ABW2J867_9BURK</name>
<dbReference type="Proteomes" id="UP001596379">
    <property type="component" value="Unassembled WGS sequence"/>
</dbReference>
<feature type="compositionally biased region" description="Basic and acidic residues" evidence="1">
    <location>
        <begin position="353"/>
        <end position="372"/>
    </location>
</feature>
<evidence type="ECO:0000256" key="1">
    <source>
        <dbReference type="SAM" id="MobiDB-lite"/>
    </source>
</evidence>
<keyword evidence="3" id="KW-1185">Reference proteome</keyword>
<proteinExistence type="predicted"/>
<protein>
    <submittedName>
        <fullName evidence="2">DUF1631 family protein</fullName>
    </submittedName>
</protein>
<organism evidence="2 3">
    <name type="scientific">Herminiimonas aquatilis</name>
    <dbReference type="NCBI Taxonomy" id="345342"/>
    <lineage>
        <taxon>Bacteria</taxon>
        <taxon>Pseudomonadati</taxon>
        <taxon>Pseudomonadota</taxon>
        <taxon>Betaproteobacteria</taxon>
        <taxon>Burkholderiales</taxon>
        <taxon>Oxalobacteraceae</taxon>
        <taxon>Herminiimonas</taxon>
    </lineage>
</organism>
<dbReference type="EMBL" id="JBHTCC010000003">
    <property type="protein sequence ID" value="MFC7299457.1"/>
    <property type="molecule type" value="Genomic_DNA"/>
</dbReference>
<reference evidence="3" key="1">
    <citation type="journal article" date="2019" name="Int. J. Syst. Evol. Microbiol.">
        <title>The Global Catalogue of Microorganisms (GCM) 10K type strain sequencing project: providing services to taxonomists for standard genome sequencing and annotation.</title>
        <authorList>
            <consortium name="The Broad Institute Genomics Platform"/>
            <consortium name="The Broad Institute Genome Sequencing Center for Infectious Disease"/>
            <person name="Wu L."/>
            <person name="Ma J."/>
        </authorList>
    </citation>
    <scope>NUCLEOTIDE SEQUENCE [LARGE SCALE GENOMIC DNA]</scope>
    <source>
        <strain evidence="3">CCUG 36956</strain>
    </source>
</reference>
<dbReference type="Pfam" id="PF07793">
    <property type="entry name" value="DUF1631"/>
    <property type="match status" value="1"/>
</dbReference>
<sequence length="828" mass="92104">MHAIKPVIQLAKERALFRFSALAARMLQEANASIRQVSPSAGSANEQKTLSAAKEWLATQEVPFLKRLNASYSGYVERGMQTMYRDLRHELQDASVNTWALIDDETITRQIEVERRVLRLRDADQLSLGRLNLMIAQLHDEHDVRERENPFRPYLMARALHDVLCSMCSTSDLCAMLFDHMSGALATELPEYFAAIREVFESNGVHARLLARPASMNRRDRAMLMPQGQNFPQVIYAGTPSAGGDQAAHPGMSSGGSSGGNAVSNAGNLSGSSATSYQSNYSSNHAGNQAGHYPSGFSLPPALEQMLALMQQRSSDADNVLRTPEQDGQAALQDFVWKIFSQVAPDRIPSHPRHADKAPDEFRPVTDDDVSKPHPLTGQLHRLQQEAIARDDSTELLDLHSALETERLSEMERMAMDVVAMLFTFIANDVSIPGAYRVTITRLQVPFLKAALLVPRILEQADNAPRKLLNRMASLAIGLDVSTPLGIEIHAEMVATVEKILNDFKTDLIVFADTLAQFDEAMARILRESDAEILRVIQALDEAEKDPQRYDVLIVETVNVLRERLQTIQTDKRAVDFLITIWSRVLVHANEDENIDSQPYRDVIPELIWSVHQHDLTERSALMKLLPKLVRQVKQGMKLIALPEVETKQAIDDLIAMHATVLGMIQATPLKASVKLETLHQHFASLRIGSGNEEAAAIHAPTVSQVRLESALCKFNVAAHQHLDNDMGTLLSSDAGWLGGMQAGTVVEWWADNLYQPSRLMWVNPQQSFYLFQLAASHAQPRLLIYSSISLIKALREGSIGMIEYAPVFDRAIESLLDVAEVQQPLTV</sequence>
<dbReference type="RefSeq" id="WP_382235489.1">
    <property type="nucleotide sequence ID" value="NZ_JBHTCC010000003.1"/>
</dbReference>
<accession>A0ABW2J867</accession>
<evidence type="ECO:0000313" key="2">
    <source>
        <dbReference type="EMBL" id="MFC7299457.1"/>
    </source>
</evidence>
<dbReference type="InterPro" id="IPR012434">
    <property type="entry name" value="DUF1631"/>
</dbReference>
<evidence type="ECO:0000313" key="3">
    <source>
        <dbReference type="Proteomes" id="UP001596379"/>
    </source>
</evidence>
<feature type="compositionally biased region" description="Low complexity" evidence="1">
    <location>
        <begin position="260"/>
        <end position="284"/>
    </location>
</feature>
<gene>
    <name evidence="2" type="ORF">ACFQO0_13515</name>
</gene>